<evidence type="ECO:0000256" key="5">
    <source>
        <dbReference type="ARBA" id="ARBA00022989"/>
    </source>
</evidence>
<keyword evidence="2 7" id="KW-0813">Transport</keyword>
<evidence type="ECO:0000256" key="6">
    <source>
        <dbReference type="ARBA" id="ARBA00023136"/>
    </source>
</evidence>
<feature type="transmembrane region" description="Helical" evidence="7">
    <location>
        <begin position="154"/>
        <end position="174"/>
    </location>
</feature>
<sequence length="340" mass="36685">MDIKGVKVIIRKVVMYVVAFFLAITVNFILPRLMPGSVLSTLYAELSGASSGLSASTAVGGVAGIQQNIRALEAEFGLTPQPLPVQYGKYLLGVFTGHLGVSITYYPLSVSHIIASSIWLSIGEVVVAATVAFFLGSWLGSLGAVRRGGKRDGVIVAIVSILATVPAFVVIMYLEMFFSAQLGWFPISYPTVTPNLSGVEKLLSFYFLPMVGFMASLLSGFVLGMRNTMIHTLKDNYVLYEEALGFRPRTIRNTVYRNSRLPNITNFAITLGIGISAALTIEGLLGIPGTGYYLGQALVNRDIPLLQGIFLVIVIMMIVSLAVVDVTYSILDPRVRRGSS</sequence>
<dbReference type="OrthoDB" id="44105at2157"/>
<reference evidence="9" key="3">
    <citation type="journal article" date="2019" name="BMC Res. Notes">
        <title>Complete genome sequence of the Sulfodiicoccus acidiphilus strain HS-1T, the first crenarchaeon that lacks polB3, isolated from an acidic hot spring in Ohwaku-dani, Hakone, Japan.</title>
        <authorList>
            <person name="Sakai H.D."/>
            <person name="Kurosawa N."/>
        </authorList>
    </citation>
    <scope>NUCLEOTIDE SEQUENCE</scope>
    <source>
        <strain evidence="9">HS-1</strain>
    </source>
</reference>
<feature type="transmembrane region" description="Helical" evidence="7">
    <location>
        <begin position="267"/>
        <end position="288"/>
    </location>
</feature>
<keyword evidence="11" id="KW-1185">Reference proteome</keyword>
<dbReference type="SUPFAM" id="SSF161098">
    <property type="entry name" value="MetI-like"/>
    <property type="match status" value="1"/>
</dbReference>
<reference evidence="11" key="2">
    <citation type="submission" date="2018-04" db="EMBL/GenBank/DDBJ databases">
        <title>Complete genome sequence of Sulfodiicoccus acidiphilus strain HS-1.</title>
        <authorList>
            <person name="Sakai H.D."/>
            <person name="Kurosawa N."/>
        </authorList>
    </citation>
    <scope>NUCLEOTIDE SEQUENCE [LARGE SCALE GENOMIC DNA]</scope>
    <source>
        <strain evidence="11">HS-1</strain>
    </source>
</reference>
<protein>
    <submittedName>
        <fullName evidence="9">Peptide ABC transporter permease</fullName>
    </submittedName>
</protein>
<dbReference type="PANTHER" id="PTHR43163:SF6">
    <property type="entry name" value="DIPEPTIDE TRANSPORT SYSTEM PERMEASE PROTEIN DPPB-RELATED"/>
    <property type="match status" value="1"/>
</dbReference>
<dbReference type="CDD" id="cd06261">
    <property type="entry name" value="TM_PBP2"/>
    <property type="match status" value="1"/>
</dbReference>
<feature type="transmembrane region" description="Helical" evidence="7">
    <location>
        <begin position="308"/>
        <end position="331"/>
    </location>
</feature>
<keyword evidence="4 7" id="KW-0812">Transmembrane</keyword>
<feature type="domain" description="ABC transmembrane type-1" evidence="8">
    <location>
        <begin position="114"/>
        <end position="324"/>
    </location>
</feature>
<keyword evidence="3" id="KW-1003">Cell membrane</keyword>
<dbReference type="Pfam" id="PF00528">
    <property type="entry name" value="BPD_transp_1"/>
    <property type="match status" value="1"/>
</dbReference>
<gene>
    <name evidence="10" type="ORF">GCM10007116_04290</name>
    <name evidence="9" type="ORF">HS1genome_1641</name>
</gene>
<evidence type="ECO:0000256" key="7">
    <source>
        <dbReference type="RuleBase" id="RU363032"/>
    </source>
</evidence>
<dbReference type="AlphaFoldDB" id="A0A348B500"/>
<evidence type="ECO:0000259" key="8">
    <source>
        <dbReference type="PROSITE" id="PS50928"/>
    </source>
</evidence>
<dbReference type="PROSITE" id="PS50928">
    <property type="entry name" value="ABC_TM1"/>
    <property type="match status" value="1"/>
</dbReference>
<organism evidence="9 11">
    <name type="scientific">Sulfodiicoccus acidiphilus</name>
    <dbReference type="NCBI Taxonomy" id="1670455"/>
    <lineage>
        <taxon>Archaea</taxon>
        <taxon>Thermoproteota</taxon>
        <taxon>Thermoprotei</taxon>
        <taxon>Sulfolobales</taxon>
        <taxon>Sulfolobaceae</taxon>
        <taxon>Sulfodiicoccus</taxon>
    </lineage>
</organism>
<feature type="transmembrane region" description="Helical" evidence="7">
    <location>
        <begin position="118"/>
        <end position="142"/>
    </location>
</feature>
<dbReference type="InterPro" id="IPR035906">
    <property type="entry name" value="MetI-like_sf"/>
</dbReference>
<evidence type="ECO:0000256" key="3">
    <source>
        <dbReference type="ARBA" id="ARBA00022475"/>
    </source>
</evidence>
<dbReference type="EMBL" id="BMQS01000003">
    <property type="protein sequence ID" value="GGT89584.1"/>
    <property type="molecule type" value="Genomic_DNA"/>
</dbReference>
<dbReference type="GeneID" id="38667137"/>
<evidence type="ECO:0000313" key="11">
    <source>
        <dbReference type="Proteomes" id="UP000276741"/>
    </source>
</evidence>
<feature type="transmembrane region" description="Helical" evidence="7">
    <location>
        <begin position="203"/>
        <end position="224"/>
    </location>
</feature>
<dbReference type="Proteomes" id="UP000276741">
    <property type="component" value="Chromosome"/>
</dbReference>
<comment type="subcellular location">
    <subcellularLocation>
        <location evidence="1 7">Cell membrane</location>
        <topology evidence="1 7">Multi-pass membrane protein</topology>
    </subcellularLocation>
</comment>
<dbReference type="PANTHER" id="PTHR43163">
    <property type="entry name" value="DIPEPTIDE TRANSPORT SYSTEM PERMEASE PROTEIN DPPB-RELATED"/>
    <property type="match status" value="1"/>
</dbReference>
<evidence type="ECO:0000256" key="1">
    <source>
        <dbReference type="ARBA" id="ARBA00004651"/>
    </source>
</evidence>
<dbReference type="RefSeq" id="WP_126450369.1">
    <property type="nucleotide sequence ID" value="NZ_AP018553.1"/>
</dbReference>
<evidence type="ECO:0000313" key="9">
    <source>
        <dbReference type="EMBL" id="BBD73252.1"/>
    </source>
</evidence>
<dbReference type="InterPro" id="IPR000515">
    <property type="entry name" value="MetI-like"/>
</dbReference>
<evidence type="ECO:0000313" key="10">
    <source>
        <dbReference type="EMBL" id="GGT89584.1"/>
    </source>
</evidence>
<keyword evidence="6 7" id="KW-0472">Membrane</keyword>
<dbReference type="EMBL" id="AP018553">
    <property type="protein sequence ID" value="BBD73252.1"/>
    <property type="molecule type" value="Genomic_DNA"/>
</dbReference>
<dbReference type="GO" id="GO:0055085">
    <property type="term" value="P:transmembrane transport"/>
    <property type="evidence" value="ECO:0007669"/>
    <property type="project" value="InterPro"/>
</dbReference>
<keyword evidence="5 7" id="KW-1133">Transmembrane helix</keyword>
<accession>A0A348B500</accession>
<comment type="similarity">
    <text evidence="7">Belongs to the binding-protein-dependent transport system permease family.</text>
</comment>
<dbReference type="GO" id="GO:0005886">
    <property type="term" value="C:plasma membrane"/>
    <property type="evidence" value="ECO:0007669"/>
    <property type="project" value="UniProtKB-SubCell"/>
</dbReference>
<reference evidence="10" key="4">
    <citation type="submission" date="2020-09" db="EMBL/GenBank/DDBJ databases">
        <authorList>
            <person name="Sun Q."/>
            <person name="Ohkuma M."/>
        </authorList>
    </citation>
    <scope>NUCLEOTIDE SEQUENCE</scope>
    <source>
        <strain evidence="10">JCM 31740</strain>
    </source>
</reference>
<reference evidence="10" key="1">
    <citation type="journal article" date="2014" name="Int. J. Syst. Evol. Microbiol.">
        <title>Complete genome sequence of Corynebacterium casei LMG S-19264T (=DSM 44701T), isolated from a smear-ripened cheese.</title>
        <authorList>
            <consortium name="US DOE Joint Genome Institute (JGI-PGF)"/>
            <person name="Walter F."/>
            <person name="Albersmeier A."/>
            <person name="Kalinowski J."/>
            <person name="Ruckert C."/>
        </authorList>
    </citation>
    <scope>NUCLEOTIDE SEQUENCE</scope>
    <source>
        <strain evidence="10">JCM 31740</strain>
    </source>
</reference>
<name>A0A348B500_9CREN</name>
<feature type="transmembrane region" description="Helical" evidence="7">
    <location>
        <begin position="12"/>
        <end position="30"/>
    </location>
</feature>
<proteinExistence type="inferred from homology"/>
<dbReference type="Proteomes" id="UP000616143">
    <property type="component" value="Unassembled WGS sequence"/>
</dbReference>
<dbReference type="KEGG" id="sacd:HS1genome_1641"/>
<evidence type="ECO:0000256" key="4">
    <source>
        <dbReference type="ARBA" id="ARBA00022692"/>
    </source>
</evidence>
<evidence type="ECO:0000256" key="2">
    <source>
        <dbReference type="ARBA" id="ARBA00022448"/>
    </source>
</evidence>
<dbReference type="Gene3D" id="1.10.3720.10">
    <property type="entry name" value="MetI-like"/>
    <property type="match status" value="1"/>
</dbReference>